<feature type="transmembrane region" description="Helical" evidence="6">
    <location>
        <begin position="87"/>
        <end position="106"/>
    </location>
</feature>
<feature type="transmembrane region" description="Helical" evidence="6">
    <location>
        <begin position="49"/>
        <end position="75"/>
    </location>
</feature>
<keyword evidence="8" id="KW-1185">Reference proteome</keyword>
<organism evidence="7 8">
    <name type="scientific">Pleomassaria siparia CBS 279.74</name>
    <dbReference type="NCBI Taxonomy" id="1314801"/>
    <lineage>
        <taxon>Eukaryota</taxon>
        <taxon>Fungi</taxon>
        <taxon>Dikarya</taxon>
        <taxon>Ascomycota</taxon>
        <taxon>Pezizomycotina</taxon>
        <taxon>Dothideomycetes</taxon>
        <taxon>Pleosporomycetidae</taxon>
        <taxon>Pleosporales</taxon>
        <taxon>Pleomassariaceae</taxon>
        <taxon>Pleomassaria</taxon>
    </lineage>
</organism>
<accession>A0A6G1K8I1</accession>
<dbReference type="Proteomes" id="UP000799428">
    <property type="component" value="Unassembled WGS sequence"/>
</dbReference>
<evidence type="ECO:0000256" key="4">
    <source>
        <dbReference type="ARBA" id="ARBA00023136"/>
    </source>
</evidence>
<proteinExistence type="predicted"/>
<dbReference type="SUPFAM" id="SSF144091">
    <property type="entry name" value="Rhomboid-like"/>
    <property type="match status" value="1"/>
</dbReference>
<feature type="transmembrane region" description="Helical" evidence="6">
    <location>
        <begin position="12"/>
        <end position="29"/>
    </location>
</feature>
<name>A0A6G1K8I1_9PLEO</name>
<evidence type="ECO:0000313" key="8">
    <source>
        <dbReference type="Proteomes" id="UP000799428"/>
    </source>
</evidence>
<sequence>MITSGFTNAPVSRFLVFSTVIGSVIASLTDTRYLLHIQVVPHLWNYGQFWRLLTWQICYTNSTEVLFAVLAFYNLRVIERLWGSRKFASFIFSTLPYTTLLPPLLLTFVLRPLTFGRINHLPAGPTPLIFALLANYYAAIPYTYKYRVAPYAPSPSQPAPNSPERNLSGSQTPTSIWAKSITFTSKTTSYLVPLQLALSQFPGSFLAAAVGWAVGTAYRRDVLPYASSYRIPGWMVGEEKKREFEGLRARLDAERERDGPGAGLATGILAGETGNNAGETRQRGAGARRTLGEMVAEQFRGRA</sequence>
<dbReference type="GO" id="GO:0004252">
    <property type="term" value="F:serine-type endopeptidase activity"/>
    <property type="evidence" value="ECO:0007669"/>
    <property type="project" value="TreeGrafter"/>
</dbReference>
<evidence type="ECO:0000256" key="2">
    <source>
        <dbReference type="ARBA" id="ARBA00022692"/>
    </source>
</evidence>
<evidence type="ECO:0000256" key="3">
    <source>
        <dbReference type="ARBA" id="ARBA00022989"/>
    </source>
</evidence>
<dbReference type="GO" id="GO:0016020">
    <property type="term" value="C:membrane"/>
    <property type="evidence" value="ECO:0007669"/>
    <property type="project" value="UniProtKB-SubCell"/>
</dbReference>
<dbReference type="OrthoDB" id="272778at2759"/>
<evidence type="ECO:0008006" key="9">
    <source>
        <dbReference type="Google" id="ProtNLM"/>
    </source>
</evidence>
<keyword evidence="2 6" id="KW-0812">Transmembrane</keyword>
<keyword evidence="3 6" id="KW-1133">Transmembrane helix</keyword>
<keyword evidence="4 6" id="KW-0472">Membrane</keyword>
<evidence type="ECO:0000313" key="7">
    <source>
        <dbReference type="EMBL" id="KAF2709196.1"/>
    </source>
</evidence>
<dbReference type="EMBL" id="MU005770">
    <property type="protein sequence ID" value="KAF2709196.1"/>
    <property type="molecule type" value="Genomic_DNA"/>
</dbReference>
<feature type="transmembrane region" description="Helical" evidence="6">
    <location>
        <begin position="126"/>
        <end position="144"/>
    </location>
</feature>
<dbReference type="PANTHER" id="PTHR43066">
    <property type="entry name" value="RHOMBOID-RELATED PROTEIN"/>
    <property type="match status" value="1"/>
</dbReference>
<evidence type="ECO:0000256" key="1">
    <source>
        <dbReference type="ARBA" id="ARBA00004141"/>
    </source>
</evidence>
<evidence type="ECO:0000256" key="5">
    <source>
        <dbReference type="SAM" id="MobiDB-lite"/>
    </source>
</evidence>
<dbReference type="InterPro" id="IPR035952">
    <property type="entry name" value="Rhomboid-like_sf"/>
</dbReference>
<gene>
    <name evidence="7" type="ORF">K504DRAFT_467174</name>
</gene>
<protein>
    <recommendedName>
        <fullName evidence="9">Peptidase S54 rhomboid domain-containing protein</fullName>
    </recommendedName>
</protein>
<evidence type="ECO:0000256" key="6">
    <source>
        <dbReference type="SAM" id="Phobius"/>
    </source>
</evidence>
<dbReference type="AlphaFoldDB" id="A0A6G1K8I1"/>
<comment type="subcellular location">
    <subcellularLocation>
        <location evidence="1">Membrane</location>
        <topology evidence="1">Multi-pass membrane protein</topology>
    </subcellularLocation>
</comment>
<reference evidence="7" key="1">
    <citation type="journal article" date="2020" name="Stud. Mycol.">
        <title>101 Dothideomycetes genomes: a test case for predicting lifestyles and emergence of pathogens.</title>
        <authorList>
            <person name="Haridas S."/>
            <person name="Albert R."/>
            <person name="Binder M."/>
            <person name="Bloem J."/>
            <person name="Labutti K."/>
            <person name="Salamov A."/>
            <person name="Andreopoulos B."/>
            <person name="Baker S."/>
            <person name="Barry K."/>
            <person name="Bills G."/>
            <person name="Bluhm B."/>
            <person name="Cannon C."/>
            <person name="Castanera R."/>
            <person name="Culley D."/>
            <person name="Daum C."/>
            <person name="Ezra D."/>
            <person name="Gonzalez J."/>
            <person name="Henrissat B."/>
            <person name="Kuo A."/>
            <person name="Liang C."/>
            <person name="Lipzen A."/>
            <person name="Lutzoni F."/>
            <person name="Magnuson J."/>
            <person name="Mondo S."/>
            <person name="Nolan M."/>
            <person name="Ohm R."/>
            <person name="Pangilinan J."/>
            <person name="Park H.-J."/>
            <person name="Ramirez L."/>
            <person name="Alfaro M."/>
            <person name="Sun H."/>
            <person name="Tritt A."/>
            <person name="Yoshinaga Y."/>
            <person name="Zwiers L.-H."/>
            <person name="Turgeon B."/>
            <person name="Goodwin S."/>
            <person name="Spatafora J."/>
            <person name="Crous P."/>
            <person name="Grigoriev I."/>
        </authorList>
    </citation>
    <scope>NUCLEOTIDE SEQUENCE</scope>
    <source>
        <strain evidence="7">CBS 279.74</strain>
    </source>
</reference>
<feature type="region of interest" description="Disordered" evidence="5">
    <location>
        <begin position="254"/>
        <end position="291"/>
    </location>
</feature>
<dbReference type="PANTHER" id="PTHR43066:SF21">
    <property type="entry name" value="UBIQUITIN-ASSOCIATED DOMAIN-CONTAINING PROTEIN 2"/>
    <property type="match status" value="1"/>
</dbReference>